<evidence type="ECO:0000256" key="2">
    <source>
        <dbReference type="ARBA" id="ARBA00022801"/>
    </source>
</evidence>
<dbReference type="Pfam" id="PF00293">
    <property type="entry name" value="NUDIX"/>
    <property type="match status" value="1"/>
</dbReference>
<dbReference type="InterPro" id="IPR015797">
    <property type="entry name" value="NUDIX_hydrolase-like_dom_sf"/>
</dbReference>
<name>A0A069CRW5_WEIOS</name>
<dbReference type="GO" id="GO:0016787">
    <property type="term" value="F:hydrolase activity"/>
    <property type="evidence" value="ECO:0007669"/>
    <property type="project" value="UniProtKB-KW"/>
</dbReference>
<evidence type="ECO:0000259" key="3">
    <source>
        <dbReference type="PROSITE" id="PS51462"/>
    </source>
</evidence>
<feature type="domain" description="Nudix hydrolase" evidence="3">
    <location>
        <begin position="43"/>
        <end position="175"/>
    </location>
</feature>
<dbReference type="InterPro" id="IPR000086">
    <property type="entry name" value="NUDIX_hydrolase_dom"/>
</dbReference>
<dbReference type="Gene3D" id="3.90.79.10">
    <property type="entry name" value="Nucleoside Triphosphate Pyrophosphohydrolase"/>
    <property type="match status" value="1"/>
</dbReference>
<organism evidence="4 5">
    <name type="scientific">Weissella oryzae (strain DSM 25784 / JCM 18191 / LMG 30913 / SG25)</name>
    <dbReference type="NCBI Taxonomy" id="1329250"/>
    <lineage>
        <taxon>Bacteria</taxon>
        <taxon>Bacillati</taxon>
        <taxon>Bacillota</taxon>
        <taxon>Bacilli</taxon>
        <taxon>Lactobacillales</taxon>
        <taxon>Lactobacillaceae</taxon>
        <taxon>Weissella</taxon>
    </lineage>
</organism>
<dbReference type="PROSITE" id="PS51462">
    <property type="entry name" value="NUDIX"/>
    <property type="match status" value="1"/>
</dbReference>
<protein>
    <submittedName>
        <fullName evidence="4">ADP-ribose diphosphatase</fullName>
    </submittedName>
</protein>
<dbReference type="GO" id="GO:0006753">
    <property type="term" value="P:nucleoside phosphate metabolic process"/>
    <property type="evidence" value="ECO:0007669"/>
    <property type="project" value="TreeGrafter"/>
</dbReference>
<dbReference type="Proteomes" id="UP000030643">
    <property type="component" value="Unassembled WGS sequence"/>
</dbReference>
<dbReference type="CDD" id="cd03424">
    <property type="entry name" value="NUDIX_ADPRase_Nudt5_UGPPase_Nudt14"/>
    <property type="match status" value="1"/>
</dbReference>
<gene>
    <name evidence="4" type="primary">nudF</name>
    <name evidence="4" type="ORF">WOSG25_031370</name>
</gene>
<keyword evidence="5" id="KW-1185">Reference proteome</keyword>
<evidence type="ECO:0000256" key="1">
    <source>
        <dbReference type="ARBA" id="ARBA00001946"/>
    </source>
</evidence>
<dbReference type="SUPFAM" id="SSF55811">
    <property type="entry name" value="Nudix"/>
    <property type="match status" value="1"/>
</dbReference>
<dbReference type="RefSeq" id="WP_027698638.1">
    <property type="nucleotide sequence ID" value="NZ_DF820486.1"/>
</dbReference>
<dbReference type="OrthoDB" id="9806150at2"/>
<dbReference type="PANTHER" id="PTHR11839:SF18">
    <property type="entry name" value="NUDIX HYDROLASE DOMAIN-CONTAINING PROTEIN"/>
    <property type="match status" value="1"/>
</dbReference>
<dbReference type="AlphaFoldDB" id="A0A069CRW5"/>
<sequence length="184" mass="20980">MKDEAEFAEKVLSENDKFQGKIIRVTEQTVELPDGRQSTREIVYHSGAIAILALTAENQMIVERQWRAPIQAVTYEVPAGKLDSRDTNTLDAAKRELNEETRLEAGNLREITTFYTSVGFSDEKMTLYLATDLSPVKQALPQDDDEEIELVYWDFAKATELFENGQMNDAKTVMAYLYWKTIQG</sequence>
<dbReference type="STRING" id="1329250.WOSG25_031370"/>
<dbReference type="EMBL" id="DF820486">
    <property type="protein sequence ID" value="GAK30540.1"/>
    <property type="molecule type" value="Genomic_DNA"/>
</dbReference>
<keyword evidence="2" id="KW-0378">Hydrolase</keyword>
<proteinExistence type="predicted"/>
<dbReference type="GO" id="GO:0005829">
    <property type="term" value="C:cytosol"/>
    <property type="evidence" value="ECO:0007669"/>
    <property type="project" value="TreeGrafter"/>
</dbReference>
<accession>A0A069CRW5</accession>
<reference evidence="5" key="1">
    <citation type="journal article" date="2014" name="Genome Announc.">
        <title>Draft genome sequence of Weissella oryzae SG25T, isolated from fermented rice grains.</title>
        <authorList>
            <person name="Tanizawa Y."/>
            <person name="Fujisawa T."/>
            <person name="Mochizuki T."/>
            <person name="Kaminuma E."/>
            <person name="Suzuki Y."/>
            <person name="Nakamura Y."/>
            <person name="Tohno M."/>
        </authorList>
    </citation>
    <scope>NUCLEOTIDE SEQUENCE [LARGE SCALE GENOMIC DNA]</scope>
    <source>
        <strain evidence="5">DSM 25784 / JCM 18191 / LMG 30913 / SG25</strain>
    </source>
</reference>
<evidence type="ECO:0000313" key="4">
    <source>
        <dbReference type="EMBL" id="GAK30540.1"/>
    </source>
</evidence>
<dbReference type="GO" id="GO:0019693">
    <property type="term" value="P:ribose phosphate metabolic process"/>
    <property type="evidence" value="ECO:0007669"/>
    <property type="project" value="TreeGrafter"/>
</dbReference>
<dbReference type="eggNOG" id="COG0494">
    <property type="taxonomic scope" value="Bacteria"/>
</dbReference>
<dbReference type="PANTHER" id="PTHR11839">
    <property type="entry name" value="UDP/ADP-SUGAR PYROPHOSPHATASE"/>
    <property type="match status" value="1"/>
</dbReference>
<comment type="cofactor">
    <cofactor evidence="1">
        <name>Mg(2+)</name>
        <dbReference type="ChEBI" id="CHEBI:18420"/>
    </cofactor>
</comment>
<evidence type="ECO:0000313" key="5">
    <source>
        <dbReference type="Proteomes" id="UP000030643"/>
    </source>
</evidence>